<sequence length="99" mass="11299">MEEGIVERKTAAEEKEQVVKKNKRFELKIIINKKNNIAKFINSFNNQGRFASTYKSIADSEYFNIMTIELPINSQNESSISKTVSHSSRNLTILEAADD</sequence>
<evidence type="ECO:0000313" key="2">
    <source>
        <dbReference type="Proteomes" id="UP000439903"/>
    </source>
</evidence>
<organism evidence="1 2">
    <name type="scientific">Gigaspora margarita</name>
    <dbReference type="NCBI Taxonomy" id="4874"/>
    <lineage>
        <taxon>Eukaryota</taxon>
        <taxon>Fungi</taxon>
        <taxon>Fungi incertae sedis</taxon>
        <taxon>Mucoromycota</taxon>
        <taxon>Glomeromycotina</taxon>
        <taxon>Glomeromycetes</taxon>
        <taxon>Diversisporales</taxon>
        <taxon>Gigasporaceae</taxon>
        <taxon>Gigaspora</taxon>
    </lineage>
</organism>
<dbReference type="Proteomes" id="UP000439903">
    <property type="component" value="Unassembled WGS sequence"/>
</dbReference>
<reference evidence="1 2" key="1">
    <citation type="journal article" date="2019" name="Environ. Microbiol.">
        <title>At the nexus of three kingdoms: the genome of the mycorrhizal fungus Gigaspora margarita provides insights into plant, endobacterial and fungal interactions.</title>
        <authorList>
            <person name="Venice F."/>
            <person name="Ghignone S."/>
            <person name="Salvioli di Fossalunga A."/>
            <person name="Amselem J."/>
            <person name="Novero M."/>
            <person name="Xianan X."/>
            <person name="Sedzielewska Toro K."/>
            <person name="Morin E."/>
            <person name="Lipzen A."/>
            <person name="Grigoriev I.V."/>
            <person name="Henrissat B."/>
            <person name="Martin F.M."/>
            <person name="Bonfante P."/>
        </authorList>
    </citation>
    <scope>NUCLEOTIDE SEQUENCE [LARGE SCALE GENOMIC DNA]</scope>
    <source>
        <strain evidence="1 2">BEG34</strain>
    </source>
</reference>
<gene>
    <name evidence="1" type="ORF">F8M41_023993</name>
</gene>
<evidence type="ECO:0000313" key="1">
    <source>
        <dbReference type="EMBL" id="KAF0561210.1"/>
    </source>
</evidence>
<protein>
    <submittedName>
        <fullName evidence="1">Uncharacterized protein</fullName>
    </submittedName>
</protein>
<keyword evidence="2" id="KW-1185">Reference proteome</keyword>
<comment type="caution">
    <text evidence="1">The sequence shown here is derived from an EMBL/GenBank/DDBJ whole genome shotgun (WGS) entry which is preliminary data.</text>
</comment>
<dbReference type="AlphaFoldDB" id="A0A8H4B5B8"/>
<name>A0A8H4B5B8_GIGMA</name>
<dbReference type="EMBL" id="WTPW01000009">
    <property type="protein sequence ID" value="KAF0561210.1"/>
    <property type="molecule type" value="Genomic_DNA"/>
</dbReference>
<proteinExistence type="predicted"/>
<accession>A0A8H4B5B8</accession>